<sequence>MARQARDLGSLRTPLTSIENHTFGMCRLLLLCVPPDGALFPPHPTERDYGNAAIATTGVLFLST</sequence>
<dbReference type="AlphaFoldDB" id="A0A9P6BBD2"/>
<dbReference type="EMBL" id="MU128909">
    <property type="protein sequence ID" value="KAF9521203.1"/>
    <property type="molecule type" value="Genomic_DNA"/>
</dbReference>
<keyword evidence="2" id="KW-1185">Reference proteome</keyword>
<name>A0A9P6BBD2_9AGAM</name>
<evidence type="ECO:0000313" key="1">
    <source>
        <dbReference type="EMBL" id="KAF9521203.1"/>
    </source>
</evidence>
<accession>A0A9P6BBD2</accession>
<comment type="caution">
    <text evidence="1">The sequence shown here is derived from an EMBL/GenBank/DDBJ whole genome shotgun (WGS) entry which is preliminary data.</text>
</comment>
<gene>
    <name evidence="1" type="ORF">BS47DRAFT_1335322</name>
</gene>
<evidence type="ECO:0000313" key="2">
    <source>
        <dbReference type="Proteomes" id="UP000886523"/>
    </source>
</evidence>
<reference evidence="1" key="1">
    <citation type="journal article" date="2020" name="Nat. Commun.">
        <title>Large-scale genome sequencing of mycorrhizal fungi provides insights into the early evolution of symbiotic traits.</title>
        <authorList>
            <person name="Miyauchi S."/>
            <person name="Kiss E."/>
            <person name="Kuo A."/>
            <person name="Drula E."/>
            <person name="Kohler A."/>
            <person name="Sanchez-Garcia M."/>
            <person name="Morin E."/>
            <person name="Andreopoulos B."/>
            <person name="Barry K.W."/>
            <person name="Bonito G."/>
            <person name="Buee M."/>
            <person name="Carver A."/>
            <person name="Chen C."/>
            <person name="Cichocki N."/>
            <person name="Clum A."/>
            <person name="Culley D."/>
            <person name="Crous P.W."/>
            <person name="Fauchery L."/>
            <person name="Girlanda M."/>
            <person name="Hayes R.D."/>
            <person name="Keri Z."/>
            <person name="LaButti K."/>
            <person name="Lipzen A."/>
            <person name="Lombard V."/>
            <person name="Magnuson J."/>
            <person name="Maillard F."/>
            <person name="Murat C."/>
            <person name="Nolan M."/>
            <person name="Ohm R.A."/>
            <person name="Pangilinan J."/>
            <person name="Pereira M.F."/>
            <person name="Perotto S."/>
            <person name="Peter M."/>
            <person name="Pfister S."/>
            <person name="Riley R."/>
            <person name="Sitrit Y."/>
            <person name="Stielow J.B."/>
            <person name="Szollosi G."/>
            <person name="Zifcakova L."/>
            <person name="Stursova M."/>
            <person name="Spatafora J.W."/>
            <person name="Tedersoo L."/>
            <person name="Vaario L.M."/>
            <person name="Yamada A."/>
            <person name="Yan M."/>
            <person name="Wang P."/>
            <person name="Xu J."/>
            <person name="Bruns T."/>
            <person name="Baldrian P."/>
            <person name="Vilgalys R."/>
            <person name="Dunand C."/>
            <person name="Henrissat B."/>
            <person name="Grigoriev I.V."/>
            <person name="Hibbett D."/>
            <person name="Nagy L.G."/>
            <person name="Martin F.M."/>
        </authorList>
    </citation>
    <scope>NUCLEOTIDE SEQUENCE</scope>
    <source>
        <strain evidence="1">UP504</strain>
    </source>
</reference>
<proteinExistence type="predicted"/>
<protein>
    <submittedName>
        <fullName evidence="1">Uncharacterized protein</fullName>
    </submittedName>
</protein>
<dbReference type="Proteomes" id="UP000886523">
    <property type="component" value="Unassembled WGS sequence"/>
</dbReference>
<organism evidence="1 2">
    <name type="scientific">Hydnum rufescens UP504</name>
    <dbReference type="NCBI Taxonomy" id="1448309"/>
    <lineage>
        <taxon>Eukaryota</taxon>
        <taxon>Fungi</taxon>
        <taxon>Dikarya</taxon>
        <taxon>Basidiomycota</taxon>
        <taxon>Agaricomycotina</taxon>
        <taxon>Agaricomycetes</taxon>
        <taxon>Cantharellales</taxon>
        <taxon>Hydnaceae</taxon>
        <taxon>Hydnum</taxon>
    </lineage>
</organism>